<keyword evidence="1" id="KW-0472">Membrane</keyword>
<feature type="transmembrane region" description="Helical" evidence="1">
    <location>
        <begin position="12"/>
        <end position="33"/>
    </location>
</feature>
<comment type="caution">
    <text evidence="2">The sequence shown here is derived from an EMBL/GenBank/DDBJ whole genome shotgun (WGS) entry which is preliminary data.</text>
</comment>
<feature type="transmembrane region" description="Helical" evidence="1">
    <location>
        <begin position="45"/>
        <end position="63"/>
    </location>
</feature>
<evidence type="ECO:0000313" key="2">
    <source>
        <dbReference type="EMBL" id="MBE8724253.1"/>
    </source>
</evidence>
<dbReference type="EMBL" id="PRDM01000001">
    <property type="protein sequence ID" value="MBE8724253.1"/>
    <property type="molecule type" value="Genomic_DNA"/>
</dbReference>
<accession>A0ABR9TFY2</accession>
<name>A0ABR9TFY2_9FLAO</name>
<dbReference type="RefSeq" id="WP_193845259.1">
    <property type="nucleotide sequence ID" value="NZ_PRDM01000001.1"/>
</dbReference>
<dbReference type="Proteomes" id="UP000640614">
    <property type="component" value="Unassembled WGS sequence"/>
</dbReference>
<reference evidence="2 3" key="1">
    <citation type="submission" date="2018-07" db="EMBL/GenBank/DDBJ databases">
        <title>Genome assembly of strain KB82.</title>
        <authorList>
            <person name="Kukolya J."/>
            <person name="Horvath B."/>
            <person name="Nagy I."/>
            <person name="Toth A."/>
        </authorList>
    </citation>
    <scope>NUCLEOTIDE SEQUENCE [LARGE SCALE GENOMIC DNA]</scope>
    <source>
        <strain evidence="2 3">Kb82</strain>
    </source>
</reference>
<keyword evidence="3" id="KW-1185">Reference proteome</keyword>
<gene>
    <name evidence="2" type="ORF">C4F50_04760</name>
</gene>
<organism evidence="2 3">
    <name type="scientific">Flavobacterium hungaricum</name>
    <dbReference type="NCBI Taxonomy" id="2082725"/>
    <lineage>
        <taxon>Bacteria</taxon>
        <taxon>Pseudomonadati</taxon>
        <taxon>Bacteroidota</taxon>
        <taxon>Flavobacteriia</taxon>
        <taxon>Flavobacteriales</taxon>
        <taxon>Flavobacteriaceae</taxon>
        <taxon>Flavobacterium</taxon>
    </lineage>
</organism>
<sequence>MEVKSKFRKLFWVRTGIGFLVFIIILNICLSSISQYSQLSKNPIFIVSFLFLLFCLIAALTLLETFKLIITDQGIIKIFIISGRKKEIPFSSIINLKNQKVRMQTRAGHLTDGYTLSILTLNNNSDLKISPDIFSNYNEIMTAIKSKLE</sequence>
<keyword evidence="1" id="KW-0812">Transmembrane</keyword>
<evidence type="ECO:0000256" key="1">
    <source>
        <dbReference type="SAM" id="Phobius"/>
    </source>
</evidence>
<evidence type="ECO:0000313" key="3">
    <source>
        <dbReference type="Proteomes" id="UP000640614"/>
    </source>
</evidence>
<protein>
    <recommendedName>
        <fullName evidence="4">PH domain-containing protein</fullName>
    </recommendedName>
</protein>
<keyword evidence="1" id="KW-1133">Transmembrane helix</keyword>
<proteinExistence type="predicted"/>
<evidence type="ECO:0008006" key="4">
    <source>
        <dbReference type="Google" id="ProtNLM"/>
    </source>
</evidence>